<dbReference type="PIRSF" id="PIRSF035875">
    <property type="entry name" value="RNase_BN"/>
    <property type="match status" value="1"/>
</dbReference>
<dbReference type="OrthoDB" id="9775903at2"/>
<evidence type="ECO:0000313" key="7">
    <source>
        <dbReference type="EMBL" id="QEE31350.1"/>
    </source>
</evidence>
<feature type="transmembrane region" description="Helical" evidence="6">
    <location>
        <begin position="253"/>
        <end position="277"/>
    </location>
</feature>
<evidence type="ECO:0000256" key="4">
    <source>
        <dbReference type="ARBA" id="ARBA00022989"/>
    </source>
</evidence>
<reference evidence="7 8" key="1">
    <citation type="submission" date="2019-08" db="EMBL/GenBank/DDBJ databases">
        <title>Complete genome sequence of Terriglobus albidus strain ORNL.</title>
        <authorList>
            <person name="Podar M."/>
        </authorList>
    </citation>
    <scope>NUCLEOTIDE SEQUENCE [LARGE SCALE GENOMIC DNA]</scope>
    <source>
        <strain evidence="7 8">ORNL</strain>
    </source>
</reference>
<evidence type="ECO:0000256" key="3">
    <source>
        <dbReference type="ARBA" id="ARBA00022692"/>
    </source>
</evidence>
<keyword evidence="4 6" id="KW-1133">Transmembrane helix</keyword>
<dbReference type="GO" id="GO:0005886">
    <property type="term" value="C:plasma membrane"/>
    <property type="evidence" value="ECO:0007669"/>
    <property type="project" value="UniProtKB-SubCell"/>
</dbReference>
<dbReference type="KEGG" id="talb:FTW19_14010"/>
<feature type="transmembrane region" description="Helical" evidence="6">
    <location>
        <begin position="222"/>
        <end position="241"/>
    </location>
</feature>
<keyword evidence="2" id="KW-1003">Cell membrane</keyword>
<evidence type="ECO:0000256" key="1">
    <source>
        <dbReference type="ARBA" id="ARBA00004651"/>
    </source>
</evidence>
<gene>
    <name evidence="7" type="ORF">FTW19_14010</name>
</gene>
<accession>A0A5B9EK98</accession>
<protein>
    <submittedName>
        <fullName evidence="7">YihY/virulence factor BrkB family protein</fullName>
    </submittedName>
</protein>
<evidence type="ECO:0000256" key="2">
    <source>
        <dbReference type="ARBA" id="ARBA00022475"/>
    </source>
</evidence>
<dbReference type="EMBL" id="CP042806">
    <property type="protein sequence ID" value="QEE31350.1"/>
    <property type="molecule type" value="Genomic_DNA"/>
</dbReference>
<keyword evidence="5 6" id="KW-0472">Membrane</keyword>
<evidence type="ECO:0000256" key="5">
    <source>
        <dbReference type="ARBA" id="ARBA00023136"/>
    </source>
</evidence>
<feature type="transmembrane region" description="Helical" evidence="6">
    <location>
        <begin position="41"/>
        <end position="64"/>
    </location>
</feature>
<dbReference type="NCBIfam" id="TIGR00765">
    <property type="entry name" value="yihY_not_rbn"/>
    <property type="match status" value="1"/>
</dbReference>
<sequence length="310" mass="33962">MVNRSPLRSLWNLEGISLRVVLRRTARSFLKDDLLGRSAQLAYYFLFAVFPALIATSSLLGIAAKSATGFYMEILQYLAKVIPPEAFDLVLHTFDQTTAHSTTGKVTVGLLAALWSASVGVSAMQDALNSVYNIRESRSYLRARLSAMVLTVVISIMLTFSLSSMLGGDLLGHWLTATIGLHAVVGWMARVLGYAAGGSFLALTIALLYYFAPNFKARAWRWLTPGGALGITCWLTASIGLRTYLQFFNNYSVTYGSLGAVIILLTWFYLTAFTILLGAEFNSELEAAIAERKLAQEQLSHPPKPRNEAA</sequence>
<keyword evidence="8" id="KW-1185">Reference proteome</keyword>
<proteinExistence type="predicted"/>
<dbReference type="PANTHER" id="PTHR30213">
    <property type="entry name" value="INNER MEMBRANE PROTEIN YHJD"/>
    <property type="match status" value="1"/>
</dbReference>
<evidence type="ECO:0000313" key="8">
    <source>
        <dbReference type="Proteomes" id="UP000321820"/>
    </source>
</evidence>
<comment type="subcellular location">
    <subcellularLocation>
        <location evidence="1">Cell membrane</location>
        <topology evidence="1">Multi-pass membrane protein</topology>
    </subcellularLocation>
</comment>
<dbReference type="Proteomes" id="UP000321820">
    <property type="component" value="Chromosome"/>
</dbReference>
<dbReference type="AlphaFoldDB" id="A0A5B9EK98"/>
<dbReference type="Pfam" id="PF03631">
    <property type="entry name" value="Virul_fac_BrkB"/>
    <property type="match status" value="1"/>
</dbReference>
<organism evidence="7 8">
    <name type="scientific">Terriglobus albidus</name>
    <dbReference type="NCBI Taxonomy" id="1592106"/>
    <lineage>
        <taxon>Bacteria</taxon>
        <taxon>Pseudomonadati</taxon>
        <taxon>Acidobacteriota</taxon>
        <taxon>Terriglobia</taxon>
        <taxon>Terriglobales</taxon>
        <taxon>Acidobacteriaceae</taxon>
        <taxon>Terriglobus</taxon>
    </lineage>
</organism>
<keyword evidence="3 6" id="KW-0812">Transmembrane</keyword>
<evidence type="ECO:0000256" key="6">
    <source>
        <dbReference type="SAM" id="Phobius"/>
    </source>
</evidence>
<feature type="transmembrane region" description="Helical" evidence="6">
    <location>
        <begin position="187"/>
        <end position="210"/>
    </location>
</feature>
<dbReference type="PANTHER" id="PTHR30213:SF0">
    <property type="entry name" value="UPF0761 MEMBRANE PROTEIN YIHY"/>
    <property type="match status" value="1"/>
</dbReference>
<name>A0A5B9EK98_9BACT</name>
<dbReference type="InterPro" id="IPR017039">
    <property type="entry name" value="Virul_fac_BrkB"/>
</dbReference>
<feature type="transmembrane region" description="Helical" evidence="6">
    <location>
        <begin position="145"/>
        <end position="167"/>
    </location>
</feature>